<keyword evidence="3" id="KW-1185">Reference proteome</keyword>
<evidence type="ECO:0000259" key="1">
    <source>
        <dbReference type="Pfam" id="PF08670"/>
    </source>
</evidence>
<reference evidence="2 3" key="1">
    <citation type="submission" date="2017-03" db="EMBL/GenBank/DDBJ databases">
        <title>New species Polynucleobacter sp. MWH-EgelM1-30-B4.</title>
        <authorList>
            <person name="Hahn M.W."/>
        </authorList>
    </citation>
    <scope>NUCLEOTIDE SEQUENCE [LARGE SCALE GENOMIC DNA]</scope>
    <source>
        <strain evidence="2 3">MWH-EgelM1-30-B4</strain>
    </source>
</reference>
<evidence type="ECO:0000313" key="3">
    <source>
        <dbReference type="Proteomes" id="UP000196880"/>
    </source>
</evidence>
<dbReference type="AlphaFoldDB" id="A0A210RWX9"/>
<dbReference type="Gene3D" id="3.30.450.20">
    <property type="entry name" value="PAS domain"/>
    <property type="match status" value="1"/>
</dbReference>
<accession>A0A210RWX9</accession>
<dbReference type="Pfam" id="PF08670">
    <property type="entry name" value="MEKHLA"/>
    <property type="match status" value="1"/>
</dbReference>
<protein>
    <recommendedName>
        <fullName evidence="1">MEKHLA domain-containing protein</fullName>
    </recommendedName>
</protein>
<feature type="domain" description="MEKHLA" evidence="1">
    <location>
        <begin position="16"/>
        <end position="151"/>
    </location>
</feature>
<dbReference type="Proteomes" id="UP000196880">
    <property type="component" value="Unassembled WGS sequence"/>
</dbReference>
<organism evidence="2 3">
    <name type="scientific">Polynucleobacter hirudinilacicola</name>
    <dbReference type="NCBI Taxonomy" id="1743166"/>
    <lineage>
        <taxon>Bacteria</taxon>
        <taxon>Pseudomonadati</taxon>
        <taxon>Pseudomonadota</taxon>
        <taxon>Betaproteobacteria</taxon>
        <taxon>Burkholderiales</taxon>
        <taxon>Burkholderiaceae</taxon>
        <taxon>Polynucleobacter</taxon>
    </lineage>
</organism>
<proteinExistence type="predicted"/>
<sequence length="155" mass="17714">MLDRTAPAKINGFRQDLAMLINHHFQQLLGRPLLNAADSDIRALLYKAPFAVLAHDDEAEPIFFYANLKAQEIFEMHWDEFTKLPSKLSAEPINQAQRQELLEKVSAQGYIDNYSGTRISKTGKRFHIENAIVWNLYDINNKRIGQAATFNLVIA</sequence>
<gene>
    <name evidence="2" type="ORF">B6A14_06850</name>
</gene>
<name>A0A210RWX9_9BURK</name>
<evidence type="ECO:0000313" key="2">
    <source>
        <dbReference type="EMBL" id="OWF65508.1"/>
    </source>
</evidence>
<comment type="caution">
    <text evidence="2">The sequence shown here is derived from an EMBL/GenBank/DDBJ whole genome shotgun (WGS) entry which is preliminary data.</text>
</comment>
<dbReference type="InterPro" id="IPR013978">
    <property type="entry name" value="MEKHLA"/>
</dbReference>
<dbReference type="EMBL" id="NAIA01000003">
    <property type="protein sequence ID" value="OWF65508.1"/>
    <property type="molecule type" value="Genomic_DNA"/>
</dbReference>
<dbReference type="OrthoDB" id="9794448at2"/>
<dbReference type="RefSeq" id="WP_087909749.1">
    <property type="nucleotide sequence ID" value="NZ_NAIA01000003.1"/>
</dbReference>